<proteinExistence type="predicted"/>
<comment type="caution">
    <text evidence="1">The sequence shown here is derived from an EMBL/GenBank/DDBJ whole genome shotgun (WGS) entry which is preliminary data.</text>
</comment>
<name>A0A8X6IYV1_TRICU</name>
<protein>
    <submittedName>
        <fullName evidence="1">Uncharacterized protein</fullName>
    </submittedName>
</protein>
<sequence length="90" mass="9957">MITSEDSMPHSLHDSAFVKTPENVRSRSASWLFCSSFDPRDIIREQSIRTLVSIGNLMFHIGSCDVSDITHTCPSSKGSARPMYIPSGII</sequence>
<dbReference type="AlphaFoldDB" id="A0A8X6IYV1"/>
<accession>A0A8X6IYV1</accession>
<evidence type="ECO:0000313" key="2">
    <source>
        <dbReference type="Proteomes" id="UP000887116"/>
    </source>
</evidence>
<evidence type="ECO:0000313" key="1">
    <source>
        <dbReference type="EMBL" id="GFQ85470.1"/>
    </source>
</evidence>
<dbReference type="EMBL" id="BMAO01003066">
    <property type="protein sequence ID" value="GFQ85470.1"/>
    <property type="molecule type" value="Genomic_DNA"/>
</dbReference>
<organism evidence="1 2">
    <name type="scientific">Trichonephila clavata</name>
    <name type="common">Joro spider</name>
    <name type="synonym">Nephila clavata</name>
    <dbReference type="NCBI Taxonomy" id="2740835"/>
    <lineage>
        <taxon>Eukaryota</taxon>
        <taxon>Metazoa</taxon>
        <taxon>Ecdysozoa</taxon>
        <taxon>Arthropoda</taxon>
        <taxon>Chelicerata</taxon>
        <taxon>Arachnida</taxon>
        <taxon>Araneae</taxon>
        <taxon>Araneomorphae</taxon>
        <taxon>Entelegynae</taxon>
        <taxon>Araneoidea</taxon>
        <taxon>Nephilidae</taxon>
        <taxon>Trichonephila</taxon>
    </lineage>
</organism>
<dbReference type="Proteomes" id="UP000887116">
    <property type="component" value="Unassembled WGS sequence"/>
</dbReference>
<keyword evidence="2" id="KW-1185">Reference proteome</keyword>
<reference evidence="1" key="1">
    <citation type="submission" date="2020-07" db="EMBL/GenBank/DDBJ databases">
        <title>Multicomponent nature underlies the extraordinary mechanical properties of spider dragline silk.</title>
        <authorList>
            <person name="Kono N."/>
            <person name="Nakamura H."/>
            <person name="Mori M."/>
            <person name="Yoshida Y."/>
            <person name="Ohtoshi R."/>
            <person name="Malay A.D."/>
            <person name="Moran D.A.P."/>
            <person name="Tomita M."/>
            <person name="Numata K."/>
            <person name="Arakawa K."/>
        </authorList>
    </citation>
    <scope>NUCLEOTIDE SEQUENCE</scope>
</reference>
<gene>
    <name evidence="1" type="ORF">TNCT_150791</name>
</gene>